<comment type="similarity">
    <text evidence="2">Belongs to the fuzzy family.</text>
</comment>
<evidence type="ECO:0000313" key="8">
    <source>
        <dbReference type="Proteomes" id="UP000694844"/>
    </source>
</evidence>
<proteinExistence type="inferred from homology"/>
<dbReference type="InterPro" id="IPR043970">
    <property type="entry name" value="FUZ/MON1/HPS1_longin_3"/>
</dbReference>
<feature type="domain" description="FUZ/MON1/HPS1 first Longin" evidence="5">
    <location>
        <begin position="4"/>
        <end position="127"/>
    </location>
</feature>
<dbReference type="PANTHER" id="PTHR13559:SF1">
    <property type="entry name" value="PROTEIN FUZZY HOMOLOG"/>
    <property type="match status" value="1"/>
</dbReference>
<evidence type="ECO:0000256" key="4">
    <source>
        <dbReference type="ARBA" id="ARBA00023212"/>
    </source>
</evidence>
<dbReference type="GeneID" id="111120590"/>
<evidence type="ECO:0000313" key="9">
    <source>
        <dbReference type="RefSeq" id="XP_022317115.1"/>
    </source>
</evidence>
<sequence length="409" mass="45464">MASYLVCLTTAGGVPLFTRTADDLKPLPFPVIGSLNGVHMFGSSHDVTLQSTVTEDAKIVWRVFHDSVTLITIAQNDDADDCHYNNLLNLVFNAMVLLVGIEEVSNIKNVEKFKKEIKVCYNLVDRILGIKGSWGFSQLTNTVETIAAPENAVLQNFLDAFTEAAESTFGCLFIDGKIAVATKKWWSLSANELVLLSLLLSSLTSCTSRDIPIYLPDNHPTVPHRLMTFQLTRGIEVCVICGPSPSLTDLEPEILRFWKPSYDSLRSVLKLSSRNFPTNLSLDHNTLGFLLINKETNCCLCSINPTFNGGHPDETLSFSQRREVLRSFYKRMVGTFFSSVVPDSDSGPSEFSHQAMESYITTETHKCYALMSGSHQLFVVYGEGIPTYAMRSITQKTFALLTKDRNISV</sequence>
<protein>
    <submittedName>
        <fullName evidence="9">Protein fuzzy homolog isoform X1</fullName>
    </submittedName>
</protein>
<name>A0A8B8CMV7_CRAVI</name>
<dbReference type="Proteomes" id="UP000694844">
    <property type="component" value="Chromosome 1"/>
</dbReference>
<keyword evidence="8" id="KW-1185">Reference proteome</keyword>
<dbReference type="Pfam" id="PF19036">
    <property type="entry name" value="Fuz_longin_1"/>
    <property type="match status" value="1"/>
</dbReference>
<evidence type="ECO:0000259" key="5">
    <source>
        <dbReference type="Pfam" id="PF19036"/>
    </source>
</evidence>
<evidence type="ECO:0000256" key="1">
    <source>
        <dbReference type="ARBA" id="ARBA00004245"/>
    </source>
</evidence>
<feature type="domain" description="FUZ/MON1/HPS1 second Longin" evidence="6">
    <location>
        <begin position="166"/>
        <end position="258"/>
    </location>
</feature>
<dbReference type="GO" id="GO:1905515">
    <property type="term" value="P:non-motile cilium assembly"/>
    <property type="evidence" value="ECO:0007669"/>
    <property type="project" value="TreeGrafter"/>
</dbReference>
<dbReference type="RefSeq" id="XP_022317115.1">
    <property type="nucleotide sequence ID" value="XM_022461407.1"/>
</dbReference>
<comment type="subcellular location">
    <subcellularLocation>
        <location evidence="1">Cytoplasm</location>
        <location evidence="1">Cytoskeleton</location>
    </subcellularLocation>
</comment>
<dbReference type="InterPro" id="IPR043972">
    <property type="entry name" value="FUZ/MON1/HPS1_longin_1"/>
</dbReference>
<dbReference type="InterPro" id="IPR043971">
    <property type="entry name" value="FUZ/MON1/HPS1_longin_2"/>
</dbReference>
<gene>
    <name evidence="9" type="primary">LOC111120590</name>
</gene>
<organism evidence="8 9">
    <name type="scientific">Crassostrea virginica</name>
    <name type="common">Eastern oyster</name>
    <dbReference type="NCBI Taxonomy" id="6565"/>
    <lineage>
        <taxon>Eukaryota</taxon>
        <taxon>Metazoa</taxon>
        <taxon>Spiralia</taxon>
        <taxon>Lophotrochozoa</taxon>
        <taxon>Mollusca</taxon>
        <taxon>Bivalvia</taxon>
        <taxon>Autobranchia</taxon>
        <taxon>Pteriomorphia</taxon>
        <taxon>Ostreida</taxon>
        <taxon>Ostreoidea</taxon>
        <taxon>Ostreidae</taxon>
        <taxon>Crassostrea</taxon>
    </lineage>
</organism>
<keyword evidence="3" id="KW-0963">Cytoplasm</keyword>
<reference evidence="9" key="2">
    <citation type="submission" date="2025-08" db="UniProtKB">
        <authorList>
            <consortium name="RefSeq"/>
        </authorList>
    </citation>
    <scope>IDENTIFICATION</scope>
    <source>
        <tissue evidence="9">Whole sample</tissue>
    </source>
</reference>
<dbReference type="InterPro" id="IPR026069">
    <property type="entry name" value="Fuzzy"/>
</dbReference>
<evidence type="ECO:0000259" key="7">
    <source>
        <dbReference type="Pfam" id="PF19038"/>
    </source>
</evidence>
<dbReference type="Pfam" id="PF19037">
    <property type="entry name" value="Fuz_longin_2"/>
    <property type="match status" value="1"/>
</dbReference>
<dbReference type="OrthoDB" id="74835at2759"/>
<dbReference type="KEGG" id="cvn:111120590"/>
<dbReference type="Pfam" id="PF19038">
    <property type="entry name" value="Fuz_longin_3"/>
    <property type="match status" value="1"/>
</dbReference>
<evidence type="ECO:0000256" key="2">
    <source>
        <dbReference type="ARBA" id="ARBA00008550"/>
    </source>
</evidence>
<dbReference type="GO" id="GO:0005856">
    <property type="term" value="C:cytoskeleton"/>
    <property type="evidence" value="ECO:0007669"/>
    <property type="project" value="UniProtKB-SubCell"/>
</dbReference>
<dbReference type="AlphaFoldDB" id="A0A8B8CMV7"/>
<keyword evidence="4" id="KW-0206">Cytoskeleton</keyword>
<accession>A0A8B8CMV7</accession>
<reference evidence="8" key="1">
    <citation type="submission" date="2024-06" db="UniProtKB">
        <authorList>
            <consortium name="RefSeq"/>
        </authorList>
    </citation>
    <scope>NUCLEOTIDE SEQUENCE [LARGE SCALE GENOMIC DNA]</scope>
</reference>
<dbReference type="GO" id="GO:0016192">
    <property type="term" value="P:vesicle-mediated transport"/>
    <property type="evidence" value="ECO:0007669"/>
    <property type="project" value="InterPro"/>
</dbReference>
<dbReference type="PANTHER" id="PTHR13559">
    <property type="entry name" value="INTRACELLULAR TRAFFIC PROTEIN-RELATED"/>
    <property type="match status" value="1"/>
</dbReference>
<feature type="domain" description="FUZ/MON1/HPS1 third Longin" evidence="7">
    <location>
        <begin position="287"/>
        <end position="404"/>
    </location>
</feature>
<evidence type="ECO:0000259" key="6">
    <source>
        <dbReference type="Pfam" id="PF19037"/>
    </source>
</evidence>
<evidence type="ECO:0000256" key="3">
    <source>
        <dbReference type="ARBA" id="ARBA00022490"/>
    </source>
</evidence>